<dbReference type="InterPro" id="IPR008928">
    <property type="entry name" value="6-hairpin_glycosidase_sf"/>
</dbReference>
<reference evidence="3 4" key="1">
    <citation type="submission" date="2019-06" db="EMBL/GenBank/DDBJ databases">
        <title>Genome sequencing of plant associated microbes to promote plant fitness in Sorghum bicolor and Oryza sativa.</title>
        <authorList>
            <person name="Coleman-Derr D."/>
        </authorList>
    </citation>
    <scope>NUCLEOTIDE SEQUENCE [LARGE SCALE GENOMIC DNA]</scope>
    <source>
        <strain evidence="3 4">KV-663</strain>
    </source>
</reference>
<dbReference type="AlphaFoldDB" id="A0A543HIR3"/>
<evidence type="ECO:0000313" key="4">
    <source>
        <dbReference type="Proteomes" id="UP000316747"/>
    </source>
</evidence>
<feature type="domain" description="Trehalase-like N-terminal" evidence="2">
    <location>
        <begin position="49"/>
        <end position="172"/>
    </location>
</feature>
<comment type="caution">
    <text evidence="3">The sequence shown here is derived from an EMBL/GenBank/DDBJ whole genome shotgun (WGS) entry which is preliminary data.</text>
</comment>
<proteinExistence type="predicted"/>
<dbReference type="Proteomes" id="UP000316747">
    <property type="component" value="Unassembled WGS sequence"/>
</dbReference>
<protein>
    <submittedName>
        <fullName evidence="3">GH15 family glucan-1,4-alpha-glucosidase</fullName>
    </submittedName>
</protein>
<dbReference type="Gene3D" id="1.50.10.10">
    <property type="match status" value="1"/>
</dbReference>
<dbReference type="InterPro" id="IPR045582">
    <property type="entry name" value="Trehalase-like_N"/>
</dbReference>
<organism evidence="3 4">
    <name type="scientific">Humibacillus xanthopallidus</name>
    <dbReference type="NCBI Taxonomy" id="412689"/>
    <lineage>
        <taxon>Bacteria</taxon>
        <taxon>Bacillati</taxon>
        <taxon>Actinomycetota</taxon>
        <taxon>Actinomycetes</taxon>
        <taxon>Micrococcales</taxon>
        <taxon>Intrasporangiaceae</taxon>
        <taxon>Humibacillus</taxon>
    </lineage>
</organism>
<feature type="domain" description="GH15-like" evidence="1">
    <location>
        <begin position="270"/>
        <end position="636"/>
    </location>
</feature>
<gene>
    <name evidence="3" type="ORF">FBY41_3598</name>
</gene>
<dbReference type="Pfam" id="PF19291">
    <property type="entry name" value="TREH_N"/>
    <property type="match status" value="1"/>
</dbReference>
<dbReference type="PANTHER" id="PTHR31616:SF0">
    <property type="entry name" value="GLUCAN 1,4-ALPHA-GLUCOSIDASE"/>
    <property type="match status" value="1"/>
</dbReference>
<dbReference type="PANTHER" id="PTHR31616">
    <property type="entry name" value="TREHALASE"/>
    <property type="match status" value="1"/>
</dbReference>
<evidence type="ECO:0000259" key="2">
    <source>
        <dbReference type="Pfam" id="PF19291"/>
    </source>
</evidence>
<dbReference type="SUPFAM" id="SSF48208">
    <property type="entry name" value="Six-hairpin glycosidases"/>
    <property type="match status" value="1"/>
</dbReference>
<keyword evidence="4" id="KW-1185">Reference proteome</keyword>
<dbReference type="GO" id="GO:0005975">
    <property type="term" value="P:carbohydrate metabolic process"/>
    <property type="evidence" value="ECO:0007669"/>
    <property type="project" value="InterPro"/>
</dbReference>
<dbReference type="InterPro" id="IPR011613">
    <property type="entry name" value="GH15-like"/>
</dbReference>
<dbReference type="GO" id="GO:0004553">
    <property type="term" value="F:hydrolase activity, hydrolyzing O-glycosyl compounds"/>
    <property type="evidence" value="ECO:0007669"/>
    <property type="project" value="UniProtKB-ARBA"/>
</dbReference>
<dbReference type="InterPro" id="IPR012341">
    <property type="entry name" value="6hp_glycosidase-like_sf"/>
</dbReference>
<evidence type="ECO:0000259" key="1">
    <source>
        <dbReference type="Pfam" id="PF00723"/>
    </source>
</evidence>
<sequence length="657" mass="72194">MLGGTSDSPVTLDSAWTLRPAPSELAVDGILGRMSPEPAPPHEPEHKRAPTPIEEYAVLGDLGTAALVSRRGSIDWLCLPRFDSHACFAALLGTPEHGRWLLGPVDEDAVSTRSYVDGSFVLETVHRTATGSVRVTDLMPIADRRADVLRRVEGLDGTVRMVHEWVVRFGYGATRPWVSRRADDREGRTDTIISAVAGPDMLVLRGQRLPRSSDGRHVDEFDVAAGEVLTFSTTWFPSHEPVPAPLEVDSRIEHTLRLSQTWTAMSDYEGPYLDAVTRSLLVLRILSHGVTGGIVAAPTTSLPEDLGGVRNWDYRFCWLRDAALTLEALLGCGYLHEVQSWRGWLLRAVAGDPEDMQILYCIDGGRDILERELPHLPGYAASSPVRIGNGAVSQRQTDVLGEVMISLEHARSRGLKESADSWNLQCALVDNLADHWEQPDNGLWEIRGPLRHFTHSRAMVWAAFDRAVRGVEVHGLPGPVERWRALREQVREEVLTRGFDADRNTFVQHYDTTEVDASLLTLGSIGIVDGDDPRMLGTIRAVEQDLLRDGLVLRYRTQSGVDGLPGDEHPFLACSFWLVTAYAKAGMTQEATALMDRLVGIPNDLGLLSEEYDPVGGRMIGNYPQAFSHLALVGAALSLAEASGDRATARRTRGGSL</sequence>
<dbReference type="Pfam" id="PF00723">
    <property type="entry name" value="Glyco_hydro_15"/>
    <property type="match status" value="1"/>
</dbReference>
<accession>A0A543HIR3</accession>
<name>A0A543HIR3_9MICO</name>
<evidence type="ECO:0000313" key="3">
    <source>
        <dbReference type="EMBL" id="TQM58238.1"/>
    </source>
</evidence>
<dbReference type="EMBL" id="VFPM01000003">
    <property type="protein sequence ID" value="TQM58238.1"/>
    <property type="molecule type" value="Genomic_DNA"/>
</dbReference>